<feature type="compositionally biased region" description="Gly residues" evidence="1">
    <location>
        <begin position="265"/>
        <end position="278"/>
    </location>
</feature>
<dbReference type="GO" id="GO:0048167">
    <property type="term" value="P:regulation of synaptic plasticity"/>
    <property type="evidence" value="ECO:0007669"/>
    <property type="project" value="TreeGrafter"/>
</dbReference>
<reference evidence="3 4" key="1">
    <citation type="journal article" date="2014" name="Nat. Commun.">
        <title>Molecular traces of alternative social organization in a termite genome.</title>
        <authorList>
            <person name="Terrapon N."/>
            <person name="Li C."/>
            <person name="Robertson H.M."/>
            <person name="Ji L."/>
            <person name="Meng X."/>
            <person name="Booth W."/>
            <person name="Chen Z."/>
            <person name="Childers C.P."/>
            <person name="Glastad K.M."/>
            <person name="Gokhale K."/>
            <person name="Gowin J."/>
            <person name="Gronenberg W."/>
            <person name="Hermansen R.A."/>
            <person name="Hu H."/>
            <person name="Hunt B.G."/>
            <person name="Huylmans A.K."/>
            <person name="Khalil S.M."/>
            <person name="Mitchell R.D."/>
            <person name="Munoz-Torres M.C."/>
            <person name="Mustard J.A."/>
            <person name="Pan H."/>
            <person name="Reese J.T."/>
            <person name="Scharf M.E."/>
            <person name="Sun F."/>
            <person name="Vogel H."/>
            <person name="Xiao J."/>
            <person name="Yang W."/>
            <person name="Yang Z."/>
            <person name="Yang Z."/>
            <person name="Zhou J."/>
            <person name="Zhu J."/>
            <person name="Brent C.S."/>
            <person name="Elsik C.G."/>
            <person name="Goodisman M.A."/>
            <person name="Liberles D.A."/>
            <person name="Roe R.M."/>
            <person name="Vargo E.L."/>
            <person name="Vilcinskas A."/>
            <person name="Wang J."/>
            <person name="Bornberg-Bauer E."/>
            <person name="Korb J."/>
            <person name="Zhang G."/>
            <person name="Liebig J."/>
        </authorList>
    </citation>
    <scope>NUCLEOTIDE SEQUENCE [LARGE SCALE GENOMIC DNA]</scope>
    <source>
        <tissue evidence="3">Whole organism</tissue>
    </source>
</reference>
<dbReference type="InterPro" id="IPR039032">
    <property type="entry name" value="Rim-like"/>
</dbReference>
<proteinExistence type="predicted"/>
<dbReference type="GO" id="GO:0031267">
    <property type="term" value="F:small GTPase binding"/>
    <property type="evidence" value="ECO:0007669"/>
    <property type="project" value="InterPro"/>
</dbReference>
<evidence type="ECO:0000313" key="3">
    <source>
        <dbReference type="EMBL" id="KDR14477.1"/>
    </source>
</evidence>
<dbReference type="CDD" id="cd06714">
    <property type="entry name" value="PDZ_RIM-like"/>
    <property type="match status" value="1"/>
</dbReference>
<evidence type="ECO:0000256" key="1">
    <source>
        <dbReference type="SAM" id="MobiDB-lite"/>
    </source>
</evidence>
<dbReference type="Pfam" id="PF17820">
    <property type="entry name" value="PDZ_6"/>
    <property type="match status" value="1"/>
</dbReference>
<dbReference type="Proteomes" id="UP000027135">
    <property type="component" value="Unassembled WGS sequence"/>
</dbReference>
<dbReference type="Gene3D" id="2.30.42.10">
    <property type="match status" value="1"/>
</dbReference>
<dbReference type="GO" id="GO:0042391">
    <property type="term" value="P:regulation of membrane potential"/>
    <property type="evidence" value="ECO:0007669"/>
    <property type="project" value="TreeGrafter"/>
</dbReference>
<feature type="region of interest" description="Disordered" evidence="1">
    <location>
        <begin position="590"/>
        <end position="628"/>
    </location>
</feature>
<dbReference type="GO" id="GO:0042734">
    <property type="term" value="C:presynaptic membrane"/>
    <property type="evidence" value="ECO:0007669"/>
    <property type="project" value="TreeGrafter"/>
</dbReference>
<feature type="region of interest" description="Disordered" evidence="1">
    <location>
        <begin position="75"/>
        <end position="94"/>
    </location>
</feature>
<dbReference type="SUPFAM" id="SSF50156">
    <property type="entry name" value="PDZ domain-like"/>
    <property type="match status" value="1"/>
</dbReference>
<dbReference type="GO" id="GO:0048788">
    <property type="term" value="C:cytoskeleton of presynaptic active zone"/>
    <property type="evidence" value="ECO:0007669"/>
    <property type="project" value="TreeGrafter"/>
</dbReference>
<evidence type="ECO:0000259" key="2">
    <source>
        <dbReference type="PROSITE" id="PS50106"/>
    </source>
</evidence>
<dbReference type="GO" id="GO:0050806">
    <property type="term" value="P:positive regulation of synaptic transmission"/>
    <property type="evidence" value="ECO:0007669"/>
    <property type="project" value="TreeGrafter"/>
</dbReference>
<dbReference type="InterPro" id="IPR001478">
    <property type="entry name" value="PDZ"/>
</dbReference>
<feature type="region of interest" description="Disordered" evidence="1">
    <location>
        <begin position="108"/>
        <end position="282"/>
    </location>
</feature>
<evidence type="ECO:0000313" key="4">
    <source>
        <dbReference type="Proteomes" id="UP000027135"/>
    </source>
</evidence>
<dbReference type="EMBL" id="KK852879">
    <property type="protein sequence ID" value="KDR14477.1"/>
    <property type="molecule type" value="Genomic_DNA"/>
</dbReference>
<name>A0A067R5B7_ZOONE</name>
<feature type="compositionally biased region" description="Low complexity" evidence="1">
    <location>
        <begin position="378"/>
        <end position="395"/>
    </location>
</feature>
<dbReference type="OMA" id="KMASRIC"/>
<dbReference type="GO" id="GO:0048791">
    <property type="term" value="P:calcium ion-regulated exocytosis of neurotransmitter"/>
    <property type="evidence" value="ECO:0007669"/>
    <property type="project" value="TreeGrafter"/>
</dbReference>
<feature type="compositionally biased region" description="Gly residues" evidence="1">
    <location>
        <begin position="111"/>
        <end position="122"/>
    </location>
</feature>
<dbReference type="SMART" id="SM00228">
    <property type="entry name" value="PDZ"/>
    <property type="match status" value="1"/>
</dbReference>
<dbReference type="STRING" id="136037.A0A067R5B7"/>
<dbReference type="PANTHER" id="PTHR12157:SF24">
    <property type="entry name" value="FIFE, ISOFORM D"/>
    <property type="match status" value="1"/>
</dbReference>
<accession>A0A067R5B7</accession>
<organism evidence="3 4">
    <name type="scientific">Zootermopsis nevadensis</name>
    <name type="common">Dampwood termite</name>
    <dbReference type="NCBI Taxonomy" id="136037"/>
    <lineage>
        <taxon>Eukaryota</taxon>
        <taxon>Metazoa</taxon>
        <taxon>Ecdysozoa</taxon>
        <taxon>Arthropoda</taxon>
        <taxon>Hexapoda</taxon>
        <taxon>Insecta</taxon>
        <taxon>Pterygota</taxon>
        <taxon>Neoptera</taxon>
        <taxon>Polyneoptera</taxon>
        <taxon>Dictyoptera</taxon>
        <taxon>Blattodea</taxon>
        <taxon>Blattoidea</taxon>
        <taxon>Termitoidae</taxon>
        <taxon>Termopsidae</taxon>
        <taxon>Zootermopsis</taxon>
    </lineage>
</organism>
<feature type="compositionally biased region" description="Low complexity" evidence="1">
    <location>
        <begin position="325"/>
        <end position="334"/>
    </location>
</feature>
<feature type="compositionally biased region" description="Basic residues" evidence="1">
    <location>
        <begin position="240"/>
        <end position="253"/>
    </location>
</feature>
<keyword evidence="4" id="KW-1185">Reference proteome</keyword>
<gene>
    <name evidence="3" type="ORF">L798_11648</name>
</gene>
<dbReference type="PANTHER" id="PTHR12157">
    <property type="entry name" value="REGULATING SYNAPTIC MEMBRANE EXOCYTOSIS PROTEIN"/>
    <property type="match status" value="1"/>
</dbReference>
<feature type="compositionally biased region" description="Basic residues" evidence="1">
    <location>
        <begin position="619"/>
        <end position="628"/>
    </location>
</feature>
<dbReference type="AlphaFoldDB" id="A0A067R5B7"/>
<dbReference type="InParanoid" id="A0A067R5B7"/>
<sequence length="628" mass="67205">MLEALQRRHSDVKINPASAGGKWAGLALMLPRTCERRRHSDVSPSALKEFSSKVATLSKEEDEIAVRRSSCFPVSSATEPMLAPPPRSPELRRHSDVSAVSLKELQKLQAGGSGGGGGGLGTGLAPPRSPELRRHSDVSPASLKELEKVAGERREELRWEREIEWRQHGKRESSRGSPGASRVGSPQAERRPCEDRGWDPRLKPDDSEHNGRGRSSPGSKPPTVTVGSDDVDSEGDAWRRRQGRSRRMSRVTRQHSYDDDMNNTSGGGGSQAGGGDAGLGLPVQLPRRASAYDVYAVRSGDPASGGGLNPAALAAAVASVSRQQQSSGRYGSNGDAVEAADVSSPAGIPMSRRPSFRATKPTGLYDPDSADQSGFDNSSSPLSPEASSAGPPGLAVDDDRRSRRRGSQLPDLSAIQARIPAARPTAVPPRTMDDLCGGETVRRQASVTDGESIKIVIHDVDSDSNFSTRPGSKRRVLLRRDPSDKAHRSEYTPPHQLLARGFGMRVVGGKSGSDGRLFAYIVWTVPGGPAEKGGLQQGDKVLEWDGVSLVDRSFEEVCAVMDRTGEVAELVVEHATDLRMCDLLDEPSALVSGSKKSQQGDSLGMQLESEQDKAPTSPTRRKLPKTPV</sequence>
<feature type="compositionally biased region" description="Basic and acidic residues" evidence="1">
    <location>
        <begin position="188"/>
        <end position="211"/>
    </location>
</feature>
<feature type="region of interest" description="Disordered" evidence="1">
    <location>
        <begin position="325"/>
        <end position="414"/>
    </location>
</feature>
<dbReference type="InterPro" id="IPR041489">
    <property type="entry name" value="PDZ_6"/>
</dbReference>
<protein>
    <submittedName>
        <fullName evidence="3">Protein piccolo</fullName>
    </submittedName>
</protein>
<feature type="domain" description="PDZ" evidence="2">
    <location>
        <begin position="475"/>
        <end position="576"/>
    </location>
</feature>
<dbReference type="GO" id="GO:0044325">
    <property type="term" value="F:transmembrane transporter binding"/>
    <property type="evidence" value="ECO:0007669"/>
    <property type="project" value="TreeGrafter"/>
</dbReference>
<dbReference type="InterPro" id="IPR036034">
    <property type="entry name" value="PDZ_sf"/>
</dbReference>
<dbReference type="PROSITE" id="PS50106">
    <property type="entry name" value="PDZ"/>
    <property type="match status" value="1"/>
</dbReference>
<feature type="compositionally biased region" description="Basic and acidic residues" evidence="1">
    <location>
        <begin position="144"/>
        <end position="174"/>
    </location>
</feature>
<dbReference type="eggNOG" id="KOG3528">
    <property type="taxonomic scope" value="Eukaryota"/>
</dbReference>